<comment type="caution">
    <text evidence="5">The sequence shown here is derived from an EMBL/GenBank/DDBJ whole genome shotgun (WGS) entry which is preliminary data.</text>
</comment>
<reference evidence="5" key="1">
    <citation type="submission" date="2023-04" db="EMBL/GenBank/DDBJ databases">
        <title>Black Yeasts Isolated from many extreme environments.</title>
        <authorList>
            <person name="Coleine C."/>
            <person name="Stajich J.E."/>
            <person name="Selbmann L."/>
        </authorList>
    </citation>
    <scope>NUCLEOTIDE SEQUENCE</scope>
    <source>
        <strain evidence="5">CCFEE 5312</strain>
    </source>
</reference>
<dbReference type="Proteomes" id="UP001271007">
    <property type="component" value="Unassembled WGS sequence"/>
</dbReference>
<proteinExistence type="predicted"/>
<evidence type="ECO:0000313" key="5">
    <source>
        <dbReference type="EMBL" id="KAK3055386.1"/>
    </source>
</evidence>
<dbReference type="Pfam" id="PF17109">
    <property type="entry name" value="Goodbye"/>
    <property type="match status" value="1"/>
</dbReference>
<name>A0AAJ0DSC5_9PEZI</name>
<dbReference type="Pfam" id="PF24883">
    <property type="entry name" value="NPHP3_N"/>
    <property type="match status" value="1"/>
</dbReference>
<organism evidence="5 6">
    <name type="scientific">Extremus antarcticus</name>
    <dbReference type="NCBI Taxonomy" id="702011"/>
    <lineage>
        <taxon>Eukaryota</taxon>
        <taxon>Fungi</taxon>
        <taxon>Dikarya</taxon>
        <taxon>Ascomycota</taxon>
        <taxon>Pezizomycotina</taxon>
        <taxon>Dothideomycetes</taxon>
        <taxon>Dothideomycetidae</taxon>
        <taxon>Mycosphaerellales</taxon>
        <taxon>Extremaceae</taxon>
        <taxon>Extremus</taxon>
    </lineage>
</organism>
<feature type="domain" description="Fungal STAND N-terminal Goodbye" evidence="3">
    <location>
        <begin position="15"/>
        <end position="136"/>
    </location>
</feature>
<dbReference type="InterPro" id="IPR027417">
    <property type="entry name" value="P-loop_NTPase"/>
</dbReference>
<feature type="compositionally biased region" description="Basic and acidic residues" evidence="2">
    <location>
        <begin position="1528"/>
        <end position="1548"/>
    </location>
</feature>
<evidence type="ECO:0000313" key="6">
    <source>
        <dbReference type="Proteomes" id="UP001271007"/>
    </source>
</evidence>
<keyword evidence="6" id="KW-1185">Reference proteome</keyword>
<feature type="domain" description="Nephrocystin 3-like N-terminal" evidence="4">
    <location>
        <begin position="386"/>
        <end position="543"/>
    </location>
</feature>
<evidence type="ECO:0008006" key="7">
    <source>
        <dbReference type="Google" id="ProtNLM"/>
    </source>
</evidence>
<dbReference type="EMBL" id="JAWDJX010000009">
    <property type="protein sequence ID" value="KAK3055386.1"/>
    <property type="molecule type" value="Genomic_DNA"/>
</dbReference>
<feature type="compositionally biased region" description="Acidic residues" evidence="2">
    <location>
        <begin position="1457"/>
        <end position="1473"/>
    </location>
</feature>
<dbReference type="InterPro" id="IPR056884">
    <property type="entry name" value="NPHP3-like_N"/>
</dbReference>
<protein>
    <recommendedName>
        <fullName evidence="7">Fungal STAND N-terminal Goodbye domain-containing protein</fullName>
    </recommendedName>
</protein>
<evidence type="ECO:0000259" key="3">
    <source>
        <dbReference type="Pfam" id="PF17109"/>
    </source>
</evidence>
<dbReference type="SUPFAM" id="SSF52540">
    <property type="entry name" value="P-loop containing nucleoside triphosphate hydrolases"/>
    <property type="match status" value="1"/>
</dbReference>
<dbReference type="Gene3D" id="3.40.50.300">
    <property type="entry name" value="P-loop containing nucleotide triphosphate hydrolases"/>
    <property type="match status" value="1"/>
</dbReference>
<evidence type="ECO:0000259" key="4">
    <source>
        <dbReference type="Pfam" id="PF24883"/>
    </source>
</evidence>
<evidence type="ECO:0000256" key="1">
    <source>
        <dbReference type="ARBA" id="ARBA00022737"/>
    </source>
</evidence>
<feature type="compositionally biased region" description="Polar residues" evidence="2">
    <location>
        <begin position="1513"/>
        <end position="1527"/>
    </location>
</feature>
<keyword evidence="1" id="KW-0677">Repeat</keyword>
<accession>A0AAJ0DSC5</accession>
<dbReference type="InterPro" id="IPR031350">
    <property type="entry name" value="Goodbye_dom"/>
</dbReference>
<evidence type="ECO:0000256" key="2">
    <source>
        <dbReference type="SAM" id="MobiDB-lite"/>
    </source>
</evidence>
<gene>
    <name evidence="5" type="ORF">LTR09_003940</name>
</gene>
<dbReference type="PANTHER" id="PTHR10039">
    <property type="entry name" value="AMELOGENIN"/>
    <property type="match status" value="1"/>
</dbReference>
<feature type="region of interest" description="Disordered" evidence="2">
    <location>
        <begin position="1437"/>
        <end position="1567"/>
    </location>
</feature>
<feature type="compositionally biased region" description="Acidic residues" evidence="2">
    <location>
        <begin position="1482"/>
        <end position="1496"/>
    </location>
</feature>
<dbReference type="PANTHER" id="PTHR10039:SF17">
    <property type="entry name" value="FUNGAL STAND N-TERMINAL GOODBYE DOMAIN-CONTAINING PROTEIN-RELATED"/>
    <property type="match status" value="1"/>
</dbReference>
<sequence>MAADAPEVQPLQRVWKKAVEEYTAQLRKAGQTVDLEKWSDVKDVDDLVGRLQMENGIFDEDASRGSKVTSALKVGFAPVTLLMNTLGGPASAAFAPCSQIFGAVAVLITAAKKTGAAFDDIAGLFKDLSRSTQMLKSLTKRKPPPQLEQIIQGILVCLLTVCALATKRTYHVPEQKKHRSVKQVFGGVRASVGQFGRQLLLGEDAEINGAKATLQYLSESQAQLVGVLTLEKVGDLQEDMSRIAAVAIDMKDGTARMESVVVNIKGLSLEISSAVVELQADVHGVQVVLEEVGACVMRTDFKLEDIRENMLTKADQKESLAMFNERFDRLERLARGPKNTKTENTALSRTALMHSKRLQHLKDTLKPQAASRSFYKRVADGEMIAGTGDWILQRPELQDWLKGKQAVMCLSGETGFGKTFLAARIVKHILSIYPQGVQSPSAISLGYFFAKSELKELRSVRKLLSAAAFQVAQNDKVYAGYLDVNLKDLDLDEGDINTLWLTLFLDYFGDARGTAFLVVDAIDECDDDDVEAFLAALKATSDRSGGWSNDLRLLLVHNSDIINDVKAALGDHASYMTLERPDMMEDITKAVDQKMATAWGQKLVTPAMHKEVRHAVLSAPQANFLWSCLVVEDLTSISREDVVRARLQDLPSDVNAAMLLLLSRLARHLDEYATEDLNALLAWVECSHEYLSLSTLDAILTLREPGGARIMNLDELLQQDFAGLFVTSMDETVSGLPSEEKIHRRLQDERHLSDEMMSVVDHATVDGTEAGSKLGPTTALAEAFIDHDFNFDRKLDAWSKVTVRLTHRLVKQYIEERTVKDDLKLTTNRSYTNVLVGCLQFMCEPHSMHDEKTVGRARKYTSIYLPEHLSDVEPDSVDAETVQIVVAYLLKLLRDEKIINLWITYAADYMNRDLLQDSDFQDSVCKWFRAACDLSPGEQKFVSDVLEDPVAVLYTPLSRCLALRWLNTDEKETRSWIVFLIDWLEKTNGTHQSSQVDTTDQKTYGLEGRAVQVLQAARWTGQDESAHFFQRIGDALQDEEFKMPDAARSMYLRGIELDTTIPRLHAGLARTWKTKYESSDDMDDMQNALPPMVKAVELCRSQLGAQGQTDDADLDGLLSEYLFDLGVYYDWTDAVDLSDNTFESLLENWENALPDDDGIAHTPSYWWLQLMQERSNFTGAASIFRRMVEHPLAHGPTFHDVYTNFIETPDSLLQVAYETKNFELLDNFWINAISNCARYGDDGEVSAIRFHRSCAILRLCPSRTDEAIAELGKTLTDVEVARPTNEYNWIKESAECDLARIFFQRALEARDEDRWPQVGVNIDKLVRLCRTDPDADQAEIVNRECSGILAAWNRLNGQHSRAMQCALPRLKNGINILTDSDPTNDEEGWRCFRDASLAIGDIERAATAVGMQKQSGKFGTVTIRGVTEEVVQPADEAVEAGAEREDSAASPSKGQEDDAEVGESSDGTEDETATGDVGSSSNDDENEEDDSDEQPDETLVAGKPRLEPEDTIASENDTSVVSIQVTAKTEKPQNEAEADHENENHSEDGGNNGNDGSDKSANDDDDDEDTLVICDGPCFQDIPNGKVFFRCNYCMSDLCQACHDLVTNDKMEGFKICSKLHEQHLMPALGKQYEPGCLEVNGRPVPIVEWLKDLKLAWGLLTT</sequence>